<evidence type="ECO:0000256" key="4">
    <source>
        <dbReference type="ARBA" id="ARBA00023163"/>
    </source>
</evidence>
<proteinExistence type="predicted"/>
<evidence type="ECO:0000256" key="2">
    <source>
        <dbReference type="ARBA" id="ARBA00023015"/>
    </source>
</evidence>
<organism evidence="7 8">
    <name type="scientific">Cytobacillus horneckiae</name>
    <dbReference type="NCBI Taxonomy" id="549687"/>
    <lineage>
        <taxon>Bacteria</taxon>
        <taxon>Bacillati</taxon>
        <taxon>Bacillota</taxon>
        <taxon>Bacilli</taxon>
        <taxon>Bacillales</taxon>
        <taxon>Bacillaceae</taxon>
        <taxon>Cytobacillus</taxon>
    </lineage>
</organism>
<dbReference type="GO" id="GO:0045892">
    <property type="term" value="P:negative regulation of DNA-templated transcription"/>
    <property type="evidence" value="ECO:0007669"/>
    <property type="project" value="UniProtKB-ARBA"/>
</dbReference>
<evidence type="ECO:0000313" key="8">
    <source>
        <dbReference type="Proteomes" id="UP000233343"/>
    </source>
</evidence>
<dbReference type="Gene3D" id="1.10.357.10">
    <property type="entry name" value="Tetracycline Repressor, domain 2"/>
    <property type="match status" value="1"/>
</dbReference>
<keyword evidence="1" id="KW-0678">Repressor</keyword>
<evidence type="ECO:0000313" key="7">
    <source>
        <dbReference type="EMBL" id="PKG30763.1"/>
    </source>
</evidence>
<dbReference type="EMBL" id="PISD01000005">
    <property type="protein sequence ID" value="PKG30763.1"/>
    <property type="molecule type" value="Genomic_DNA"/>
</dbReference>
<keyword evidence="3 5" id="KW-0238">DNA-binding</keyword>
<dbReference type="PANTHER" id="PTHR43479">
    <property type="entry name" value="ACREF/ENVCD OPERON REPRESSOR-RELATED"/>
    <property type="match status" value="1"/>
</dbReference>
<dbReference type="PROSITE" id="PS50977">
    <property type="entry name" value="HTH_TETR_2"/>
    <property type="match status" value="1"/>
</dbReference>
<accession>A0A2N0ZMN8</accession>
<evidence type="ECO:0000256" key="5">
    <source>
        <dbReference type="PROSITE-ProRule" id="PRU00335"/>
    </source>
</evidence>
<protein>
    <submittedName>
        <fullName evidence="7">TetR/AcrR family transcriptional regulator</fullName>
    </submittedName>
</protein>
<dbReference type="RefSeq" id="WP_066193639.1">
    <property type="nucleotide sequence ID" value="NZ_JAFDQP010000003.1"/>
</dbReference>
<evidence type="ECO:0000256" key="1">
    <source>
        <dbReference type="ARBA" id="ARBA00022491"/>
    </source>
</evidence>
<dbReference type="SUPFAM" id="SSF46689">
    <property type="entry name" value="Homeodomain-like"/>
    <property type="match status" value="1"/>
</dbReference>
<dbReference type="Proteomes" id="UP000233343">
    <property type="component" value="Unassembled WGS sequence"/>
</dbReference>
<keyword evidence="8" id="KW-1185">Reference proteome</keyword>
<dbReference type="Pfam" id="PF00440">
    <property type="entry name" value="TetR_N"/>
    <property type="match status" value="1"/>
</dbReference>
<dbReference type="PANTHER" id="PTHR43479:SF11">
    <property type="entry name" value="ACREF_ENVCD OPERON REPRESSOR-RELATED"/>
    <property type="match status" value="1"/>
</dbReference>
<reference evidence="7 8" key="1">
    <citation type="journal article" date="2010" name="Int. J. Syst. Evol. Microbiol.">
        <title>Bacillus horneckiae sp. nov., isolated from a spacecraft-assembly clean room.</title>
        <authorList>
            <person name="Vaishampayan P."/>
            <person name="Probst A."/>
            <person name="Krishnamurthi S."/>
            <person name="Ghosh S."/>
            <person name="Osman S."/>
            <person name="McDowall A."/>
            <person name="Ruckmani A."/>
            <person name="Mayilraj S."/>
            <person name="Venkateswaran K."/>
        </authorList>
    </citation>
    <scope>NUCLEOTIDE SEQUENCE [LARGE SCALE GENOMIC DNA]</scope>
    <source>
        <strain evidence="8">1PO1SC</strain>
    </source>
</reference>
<keyword evidence="4" id="KW-0804">Transcription</keyword>
<dbReference type="InterPro" id="IPR050624">
    <property type="entry name" value="HTH-type_Tx_Regulator"/>
</dbReference>
<dbReference type="InterPro" id="IPR001647">
    <property type="entry name" value="HTH_TetR"/>
</dbReference>
<evidence type="ECO:0000259" key="6">
    <source>
        <dbReference type="PROSITE" id="PS50977"/>
    </source>
</evidence>
<feature type="domain" description="HTH tetR-type" evidence="6">
    <location>
        <begin position="6"/>
        <end position="66"/>
    </location>
</feature>
<evidence type="ECO:0000256" key="3">
    <source>
        <dbReference type="ARBA" id="ARBA00023125"/>
    </source>
</evidence>
<dbReference type="AlphaFoldDB" id="A0A2N0ZMN8"/>
<keyword evidence="2" id="KW-0805">Transcription regulation</keyword>
<gene>
    <name evidence="7" type="ORF">CWS20_01405</name>
</gene>
<name>A0A2N0ZMN8_9BACI</name>
<dbReference type="PRINTS" id="PR00455">
    <property type="entry name" value="HTHTETR"/>
</dbReference>
<sequence length="206" mass="23688">MGKRSEETRQAILLAATKLFSKKGYEAVTMREIAKEAGCSHTTIYLYFKDKISLLQQLSMPSLQHLYQQLKEISSDESIASAEKLKAMSRQYLSFCLENQNMYSVFINARSGRVDEENPSLEVNQIRNMIFKELINAVSECLEIKDSETALAYTRIYYYSLNGILTTYAYMHESVEELMERLTPTFDLMAETFILGCIEKMKKGES</sequence>
<dbReference type="InterPro" id="IPR009057">
    <property type="entry name" value="Homeodomain-like_sf"/>
</dbReference>
<dbReference type="GO" id="GO:0003677">
    <property type="term" value="F:DNA binding"/>
    <property type="evidence" value="ECO:0007669"/>
    <property type="project" value="UniProtKB-UniRule"/>
</dbReference>
<comment type="caution">
    <text evidence="7">The sequence shown here is derived from an EMBL/GenBank/DDBJ whole genome shotgun (WGS) entry which is preliminary data.</text>
</comment>
<feature type="DNA-binding region" description="H-T-H motif" evidence="5">
    <location>
        <begin position="29"/>
        <end position="48"/>
    </location>
</feature>
<dbReference type="FunFam" id="1.10.10.60:FF:000141">
    <property type="entry name" value="TetR family transcriptional regulator"/>
    <property type="match status" value="1"/>
</dbReference>